<protein>
    <submittedName>
        <fullName evidence="1">Uncharacterized protein</fullName>
    </submittedName>
</protein>
<sequence>MKKPPIRAITVETEGEFRKIKQLFPSVDPIRYNDYVELRLPLGVYVDIKDRACNVVRLKTK</sequence>
<dbReference type="EMBL" id="LR796435">
    <property type="protein sequence ID" value="CAB4143873.1"/>
    <property type="molecule type" value="Genomic_DNA"/>
</dbReference>
<name>A0A6J5MEW4_9CAUD</name>
<proteinExistence type="predicted"/>
<organism evidence="1">
    <name type="scientific">uncultured Caudovirales phage</name>
    <dbReference type="NCBI Taxonomy" id="2100421"/>
    <lineage>
        <taxon>Viruses</taxon>
        <taxon>Duplodnaviria</taxon>
        <taxon>Heunggongvirae</taxon>
        <taxon>Uroviricota</taxon>
        <taxon>Caudoviricetes</taxon>
        <taxon>Peduoviridae</taxon>
        <taxon>Maltschvirus</taxon>
        <taxon>Maltschvirus maltsch</taxon>
    </lineage>
</organism>
<accession>A0A6J5MEW4</accession>
<evidence type="ECO:0000313" key="1">
    <source>
        <dbReference type="EMBL" id="CAB4143873.1"/>
    </source>
</evidence>
<gene>
    <name evidence="1" type="ORF">UFOVP457_9</name>
</gene>
<reference evidence="1" key="1">
    <citation type="submission" date="2020-04" db="EMBL/GenBank/DDBJ databases">
        <authorList>
            <person name="Chiriac C."/>
            <person name="Salcher M."/>
            <person name="Ghai R."/>
            <person name="Kavagutti S V."/>
        </authorList>
    </citation>
    <scope>NUCLEOTIDE SEQUENCE</scope>
</reference>